<feature type="domain" description="Circularly permuted ATP-grasp type 2" evidence="1">
    <location>
        <begin position="92"/>
        <end position="401"/>
    </location>
</feature>
<gene>
    <name evidence="2" type="ORF">FYJ27_06230</name>
</gene>
<comment type="caution">
    <text evidence="2">The sequence shown here is derived from an EMBL/GenBank/DDBJ whole genome shotgun (WGS) entry which is preliminary data.</text>
</comment>
<dbReference type="SUPFAM" id="SSF56059">
    <property type="entry name" value="Glutathione synthetase ATP-binding domain-like"/>
    <property type="match status" value="1"/>
</dbReference>
<protein>
    <recommendedName>
        <fullName evidence="1">Circularly permuted ATP-grasp type 2 domain-containing protein</fullName>
    </recommendedName>
</protein>
<accession>A0A844FH86</accession>
<organism evidence="2 3">
    <name type="scientific">Anaerosalibacter bizertensis</name>
    <dbReference type="NCBI Taxonomy" id="932217"/>
    <lineage>
        <taxon>Bacteria</taxon>
        <taxon>Bacillati</taxon>
        <taxon>Bacillota</taxon>
        <taxon>Tissierellia</taxon>
        <taxon>Tissierellales</taxon>
        <taxon>Sporanaerobacteraceae</taxon>
        <taxon>Anaerosalibacter</taxon>
    </lineage>
</organism>
<dbReference type="AlphaFoldDB" id="A0A844FH86"/>
<evidence type="ECO:0000313" key="3">
    <source>
        <dbReference type="Proteomes" id="UP000462760"/>
    </source>
</evidence>
<evidence type="ECO:0000259" key="1">
    <source>
        <dbReference type="Pfam" id="PF14403"/>
    </source>
</evidence>
<name>A0A844FH86_9FIRM</name>
<dbReference type="EMBL" id="VULR01000007">
    <property type="protein sequence ID" value="MSS43330.1"/>
    <property type="molecule type" value="Genomic_DNA"/>
</dbReference>
<reference evidence="2 3" key="1">
    <citation type="submission" date="2019-08" db="EMBL/GenBank/DDBJ databases">
        <title>In-depth cultivation of the pig gut microbiome towards novel bacterial diversity and tailored functional studies.</title>
        <authorList>
            <person name="Wylensek D."/>
            <person name="Hitch T.C.A."/>
            <person name="Clavel T."/>
        </authorList>
    </citation>
    <scope>NUCLEOTIDE SEQUENCE [LARGE SCALE GENOMIC DNA]</scope>
    <source>
        <strain evidence="2 3">Med78-601-WT-4W-RMD-3</strain>
    </source>
</reference>
<proteinExistence type="predicted"/>
<evidence type="ECO:0000313" key="2">
    <source>
        <dbReference type="EMBL" id="MSS43330.1"/>
    </source>
</evidence>
<dbReference type="InterPro" id="IPR025841">
    <property type="entry name" value="CP_ATPgrasp_2"/>
</dbReference>
<dbReference type="OrthoDB" id="9771802at2"/>
<dbReference type="RefSeq" id="WP_154484015.1">
    <property type="nucleotide sequence ID" value="NZ_VULR01000007.1"/>
</dbReference>
<dbReference type="Pfam" id="PF14403">
    <property type="entry name" value="CP_ATPgrasp_2"/>
    <property type="match status" value="1"/>
</dbReference>
<sequence length="442" mass="51946">MDGLSLTKEYIDIVKENPEKYYEDYRLTVEKVAKSNARYKGKPIPFLYQPMFFTEKDIENFNNIGKVLMSIANKVTEKYIESPEYRKKFKYPKLLEELILVDPGYDVNIPIGRFDLFYGGGDKFKFIEVNTDGTSGMNEDNIFSNILLDTESMEIMKKRYNISYFELINSWVEESLKIYSRYDKKDNKPNIAIVDFKETGITAEFEAFKKAYIEHGYNCVIADPRDLKYRDGKLYYEDMRIDLIYRRIVTVEFIEKSNEIPDLIEAYKDGAVCVVGSLRSQIMHNKIIFKILHDEDTLSFLSEEERNLIKNHIPITKEFGGDEKIFEQVLKNKDSYIIKPIDSFASQGVNAGRDFSEEEWNNILIKCWNKDYLVQEFIDPYTRPFVQFEDGKLKVKDFKLNIGVYMYNEKFAGVYTRISRNNIIFGREGYFSIPNMLVLSQV</sequence>
<dbReference type="Proteomes" id="UP000462760">
    <property type="component" value="Unassembled WGS sequence"/>
</dbReference>